<feature type="transmembrane region" description="Helical" evidence="1">
    <location>
        <begin position="74"/>
        <end position="100"/>
    </location>
</feature>
<keyword evidence="1" id="KW-0812">Transmembrane</keyword>
<evidence type="ECO:0008006" key="4">
    <source>
        <dbReference type="Google" id="ProtNLM"/>
    </source>
</evidence>
<organism evidence="2 3">
    <name type="scientific">Butyricicoccus porcorum</name>
    <dbReference type="NCBI Taxonomy" id="1945634"/>
    <lineage>
        <taxon>Bacteria</taxon>
        <taxon>Bacillati</taxon>
        <taxon>Bacillota</taxon>
        <taxon>Clostridia</taxon>
        <taxon>Eubacteriales</taxon>
        <taxon>Butyricicoccaceae</taxon>
        <taxon>Butyricicoccus</taxon>
    </lineage>
</organism>
<dbReference type="RefSeq" id="WP_087016662.1">
    <property type="nucleotide sequence ID" value="NZ_CP178353.1"/>
</dbReference>
<dbReference type="EMBL" id="NHOC01000001">
    <property type="protein sequence ID" value="OUM21723.1"/>
    <property type="molecule type" value="Genomic_DNA"/>
</dbReference>
<evidence type="ECO:0000313" key="3">
    <source>
        <dbReference type="Proteomes" id="UP000194903"/>
    </source>
</evidence>
<name>A0A252F7H2_9FIRM</name>
<sequence length="224" mass="25215">MPKETKRDFCCLIISGFGAGYQSGIILRDHLCDSGIDAFLTTPSGTETLRMDQEHWIHGIRMEYLALRKQYRRIALIGLSLGGMLLIHLLDLSPAAIVFVNTPVARPRNGKELNRIFDADLKSRMHGVLQQPRGRYQLHRLAEDTRERGIQGVICPALVLQTLDDCVCNSSNADELFKLLHMPDKNIRFYPEGGHDVLTSRAVLAVCSDIFQFCSRVRAEGHKV</sequence>
<accession>A0A252F7H2</accession>
<keyword evidence="1" id="KW-1133">Transmembrane helix</keyword>
<keyword evidence="3" id="KW-1185">Reference proteome</keyword>
<dbReference type="SUPFAM" id="SSF53474">
    <property type="entry name" value="alpha/beta-Hydrolases"/>
    <property type="match status" value="1"/>
</dbReference>
<evidence type="ECO:0000313" key="2">
    <source>
        <dbReference type="EMBL" id="OUM21723.1"/>
    </source>
</evidence>
<reference evidence="2 3" key="1">
    <citation type="submission" date="2017-05" db="EMBL/GenBank/DDBJ databases">
        <title>Butyricicoccus porcorum sp. nov. a butyrate-producing bacterium from the swine intestinal tract.</title>
        <authorList>
            <person name="Trachsel J."/>
            <person name="Humphrey S."/>
            <person name="Allen H.K."/>
        </authorList>
    </citation>
    <scope>NUCLEOTIDE SEQUENCE [LARGE SCALE GENOMIC DNA]</scope>
    <source>
        <strain evidence="2">BB10</strain>
    </source>
</reference>
<protein>
    <recommendedName>
        <fullName evidence="4">Serine aminopeptidase S33 domain-containing protein</fullName>
    </recommendedName>
</protein>
<dbReference type="Gene3D" id="3.40.50.1820">
    <property type="entry name" value="alpha/beta hydrolase"/>
    <property type="match status" value="1"/>
</dbReference>
<evidence type="ECO:0000256" key="1">
    <source>
        <dbReference type="SAM" id="Phobius"/>
    </source>
</evidence>
<gene>
    <name evidence="2" type="ORF">CBW42_00365</name>
</gene>
<dbReference type="Proteomes" id="UP000194903">
    <property type="component" value="Unassembled WGS sequence"/>
</dbReference>
<comment type="caution">
    <text evidence="2">The sequence shown here is derived from an EMBL/GenBank/DDBJ whole genome shotgun (WGS) entry which is preliminary data.</text>
</comment>
<dbReference type="InterPro" id="IPR029058">
    <property type="entry name" value="AB_hydrolase_fold"/>
</dbReference>
<proteinExistence type="predicted"/>
<keyword evidence="1" id="KW-0472">Membrane</keyword>
<dbReference type="AlphaFoldDB" id="A0A252F7H2"/>
<dbReference type="OrthoDB" id="9786110at2"/>